<accession>A0ACD3QT97</accession>
<dbReference type="EMBL" id="CM011687">
    <property type="protein sequence ID" value="TMS10348.1"/>
    <property type="molecule type" value="Genomic_DNA"/>
</dbReference>
<keyword evidence="2" id="KW-1185">Reference proteome</keyword>
<gene>
    <name evidence="1" type="ORF">E3U43_019341</name>
</gene>
<evidence type="ECO:0000313" key="2">
    <source>
        <dbReference type="Proteomes" id="UP000793456"/>
    </source>
</evidence>
<organism evidence="1 2">
    <name type="scientific">Larimichthys crocea</name>
    <name type="common">Large yellow croaker</name>
    <name type="synonym">Pseudosciaena crocea</name>
    <dbReference type="NCBI Taxonomy" id="215358"/>
    <lineage>
        <taxon>Eukaryota</taxon>
        <taxon>Metazoa</taxon>
        <taxon>Chordata</taxon>
        <taxon>Craniata</taxon>
        <taxon>Vertebrata</taxon>
        <taxon>Euteleostomi</taxon>
        <taxon>Actinopterygii</taxon>
        <taxon>Neopterygii</taxon>
        <taxon>Teleostei</taxon>
        <taxon>Neoteleostei</taxon>
        <taxon>Acanthomorphata</taxon>
        <taxon>Eupercaria</taxon>
        <taxon>Sciaenidae</taxon>
        <taxon>Larimichthys</taxon>
    </lineage>
</organism>
<protein>
    <submittedName>
        <fullName evidence="1">Uncharacterized protein</fullName>
    </submittedName>
</protein>
<evidence type="ECO:0000313" key="1">
    <source>
        <dbReference type="EMBL" id="TMS10348.1"/>
    </source>
</evidence>
<comment type="caution">
    <text evidence="1">The sequence shown here is derived from an EMBL/GenBank/DDBJ whole genome shotgun (WGS) entry which is preliminary data.</text>
</comment>
<dbReference type="Proteomes" id="UP000793456">
    <property type="component" value="Chromosome XIV"/>
</dbReference>
<name>A0ACD3QT97_LARCR</name>
<sequence length="330" mass="37236">MYALFPLLPSVFFIPPAYFLPLSNFPHCLSPRLPIPLLFSLNVSGGQFTVGVRALTLTLNRLSPSAVKVRARLQAGVVLPPEKAEGCESYLQYLHSEEGEREILRDATKASGKKRISLDDLECDVSVEDDNRQEWIFTLYDFDNSGKVTKEDMSSLMHTIYDVVDASVNHSCHNKSKTLRVKLTVTPEPRCHRRETGTDRSHQDEGRSADKRLSSYTSSRGQSNEAPATEGQHYCVDENTERRNHYLDLAGIENYTSRFEGTTPPFPPQEAHGRSSQSQSRSRSQEPEPQVVHQRRSQVISDSYNPTESRSKGTQFLKSPKGTYKGGWRE</sequence>
<reference evidence="1" key="1">
    <citation type="submission" date="2018-11" db="EMBL/GenBank/DDBJ databases">
        <title>The sequence and de novo assembly of Larimichthys crocea genome using PacBio and Hi-C technologies.</title>
        <authorList>
            <person name="Xu P."/>
            <person name="Chen B."/>
            <person name="Zhou Z."/>
            <person name="Ke Q."/>
            <person name="Wu Y."/>
            <person name="Bai H."/>
            <person name="Pu F."/>
        </authorList>
    </citation>
    <scope>NUCLEOTIDE SEQUENCE</scope>
    <source>
        <tissue evidence="1">Muscle</tissue>
    </source>
</reference>
<proteinExistence type="predicted"/>